<dbReference type="InterPro" id="IPR013425">
    <property type="entry name" value="Autotrns_rpt"/>
</dbReference>
<dbReference type="NCBIfam" id="TIGR02601">
    <property type="entry name" value="autotrns_rpt"/>
    <property type="match status" value="4"/>
</dbReference>
<evidence type="ECO:0000313" key="3">
    <source>
        <dbReference type="Proteomes" id="UP000306196"/>
    </source>
</evidence>
<dbReference type="OrthoDB" id="173880at2"/>
<keyword evidence="1" id="KW-0732">Signal</keyword>
<name>A0A5R8K7D2_9BACT</name>
<proteinExistence type="predicted"/>
<gene>
    <name evidence="2" type="ORF">FEM03_23700</name>
</gene>
<accession>A0A5R8K7D2</accession>
<reference evidence="2 3" key="1">
    <citation type="submission" date="2019-05" db="EMBL/GenBank/DDBJ databases">
        <title>Verrucobacter flavum gen. nov., sp. nov. a new member of the family Verrucomicrobiaceae.</title>
        <authorList>
            <person name="Szuroczki S."/>
            <person name="Abbaszade G."/>
            <person name="Szabo A."/>
            <person name="Felfoldi T."/>
            <person name="Schumann P."/>
            <person name="Boka K."/>
            <person name="Keki Z."/>
            <person name="Toumi M."/>
            <person name="Toth E."/>
        </authorList>
    </citation>
    <scope>NUCLEOTIDE SEQUENCE [LARGE SCALE GENOMIC DNA]</scope>
    <source>
        <strain evidence="2 3">MG-N-17</strain>
    </source>
</reference>
<dbReference type="Proteomes" id="UP000306196">
    <property type="component" value="Unassembled WGS sequence"/>
</dbReference>
<sequence>MPKFTLCISTALILCGTLHPLHSADRYWGGNASGSLQDLANWWQDANETSAAAAIPGAADLAIFNTSLFGAPDNVISTLGANTSLQGMLFNGASTSAITLGTLNDFTLTLGSAGITQQTGAAAVAINSNIIVGAVQSWNNQSLDALTIAGNVALNNNLTLSGTGPISITGPITTSGNRTLTVSNTGDVSIGSFINTGTFTFNVGTDSSLDANGVLSGSGAIEKNGAGTLFFNNANTNTGNLRIRDGTVYATQSNIGGLQLIFGANASTIGTDGPGTLTLDNNSAVEFKLGNTVFVHLTSDGGLINSDGGGAATPFVSLNATRTFMIRDAAPDVDLRVSVGIANGTAASGINKRSTGTLLLEGVNTYTGVTSVDRGKLILDYQLNNDDNKLSNSTATNLRGGTLELRSHNTNATSETVGSMGIGPGASTLNLVSVNGQTLDLNVTGNLTRAANTGVVNLVTATPALAHLNVTGAGTVNNTSGFLGGWFTYNGNRWATRQGNEIVALAGTLQNDKSLWTNTDNIIVNTPTTGSLNTPEIASLILDNPAGGIVALDNHASALTLSQSSLLVSSNTTSDVTLSGGQLMTKNAAFNASNELIITNLSAATFNLGTNLGTSNTFLTAVQNVTLAGPGLINLTGASSTTPAASFTIHGNVQLSSSNAFGSYSAVVIGGGGDMTTNGARLAINGGTAVIGRLSGGVSGDHNFQELGNGEVALGTNGNLTINQTADGTYSGLFSGSGTLIKKGAAALTLQSTTSTFNGQVQAFGGTVNLTGSANTLSAISSLLIRGGSVSSSQNQDNTGINHIRDAATITMQGTTGNGLMVTSSRNTLTQTEVFGVLNLDSSSNTLTVDNTIASPTGATAAVMTFGQANSLTRSNKSTLLVRGRNLGLTTPVAGTPASRVTFTNTTAIDAALIGSSSTALSTMLRILPYGIGESNSTSTATLAAVGNSFLTYGAGGTGLRTLTDAEYAASFITDTNVSLNATTGSLAGGTLNSLRIVNNSGTNPVALTGSGDLILTSGALLMTAGATDNDASISGFSSLTSGTTVAELNVFVTSSNSIPSNTTLTLNTAIIDNGQPVSLTKSGGGTLVLTGNNTYTGETTINQGVVEFGNTGTGNLGSGLLRLAGGTLRWATGNTTDITAGNRTVQFLGSSVYLTPSAGGNVLNPGSTFDTGANNVTLANAIGNNGYGGLTKTGTGILTLSAAPTYTGATTIMEGTINFQTIAPDTSDALYLIRTATGTGTVSATVANGLNVKSLVVGGAYGADAGSTTGNLTVSSGAVNINDSGGFVLIGYRDSSSGTGNTVTTTSTANFTNASSVTLNTAQLELGGYRGGVGTVNLSSIGVLQLSNGANQITTGSIIVGHAPSSISNVAGTSTITLGSSSNIINTDTMVLGGARSRGTVTIRSGGSFTLRGRQGGDTGANLFIGDNDATGTGVDTIGLLDLTNASNVDAIINQLIIGRLAGTTAGGSGQGTLTFDTGSINATTILLATPNYSTGVTTNDIETQGTINQWDDATLRFMNLSQGRGTANYNWQGGTIQNLAGADQTNQNVTVTLNGAGSATDPSLRTFTVDENQTATFQADAEFAGAGSFTKNGEGDLNLLGTNINTGNVHIAQGTLSLEESGSMNDAAWFNIATDATLKVADRTTSSYASDAVISGTGIIDATDGTFTVGSNIGTINTVGSLRPGASSTNHSLASATTVGDLTGSLTIQGNLVLEGDALPLERAVLQLASSNRNASSSLGNYANIAAWVDNIDTDFASFM</sequence>
<keyword evidence="3" id="KW-1185">Reference proteome</keyword>
<dbReference type="EMBL" id="VAUV01000029">
    <property type="protein sequence ID" value="TLD68264.1"/>
    <property type="molecule type" value="Genomic_DNA"/>
</dbReference>
<dbReference type="Pfam" id="PF12951">
    <property type="entry name" value="PATR"/>
    <property type="match status" value="5"/>
</dbReference>
<protein>
    <submittedName>
        <fullName evidence="2">Uncharacterized protein</fullName>
    </submittedName>
</protein>
<dbReference type="RefSeq" id="WP_138088847.1">
    <property type="nucleotide sequence ID" value="NZ_VAUV01000029.1"/>
</dbReference>
<organism evidence="2 3">
    <name type="scientific">Phragmitibacter flavus</name>
    <dbReference type="NCBI Taxonomy" id="2576071"/>
    <lineage>
        <taxon>Bacteria</taxon>
        <taxon>Pseudomonadati</taxon>
        <taxon>Verrucomicrobiota</taxon>
        <taxon>Verrucomicrobiia</taxon>
        <taxon>Verrucomicrobiales</taxon>
        <taxon>Verrucomicrobiaceae</taxon>
        <taxon>Phragmitibacter</taxon>
    </lineage>
</organism>
<evidence type="ECO:0000256" key="1">
    <source>
        <dbReference type="ARBA" id="ARBA00022729"/>
    </source>
</evidence>
<feature type="non-terminal residue" evidence="2">
    <location>
        <position position="1762"/>
    </location>
</feature>
<comment type="caution">
    <text evidence="2">The sequence shown here is derived from an EMBL/GenBank/DDBJ whole genome shotgun (WGS) entry which is preliminary data.</text>
</comment>
<evidence type="ECO:0000313" key="2">
    <source>
        <dbReference type="EMBL" id="TLD68264.1"/>
    </source>
</evidence>